<protein>
    <submittedName>
        <fullName evidence="1">Uncharacterized protein</fullName>
    </submittedName>
</protein>
<sequence length="182" mass="21249">MYQIEIVTEKEQQRISPENVGHIDKKEVYRFVKEASDDRFLAMKVAPIIGVFGSCRRAELKDMSLSQMKFFDSCLYITLPRTKTDIIRQFVVGEGDDPDGKYAELRETNMENDRFFVAYRKGKCFRQQIGIHSIAGYPKIIATFLRSPESDMRRYCGWVNESMAGRYIKMSLNNKKKLLTKF</sequence>
<dbReference type="InterPro" id="IPR011010">
    <property type="entry name" value="DNA_brk_join_enz"/>
</dbReference>
<dbReference type="GO" id="GO:0003677">
    <property type="term" value="F:DNA binding"/>
    <property type="evidence" value="ECO:0007669"/>
    <property type="project" value="InterPro"/>
</dbReference>
<dbReference type="EMBL" id="WJQU01000001">
    <property type="protein sequence ID" value="KAJ6648988.1"/>
    <property type="molecule type" value="Genomic_DNA"/>
</dbReference>
<keyword evidence="2" id="KW-1185">Reference proteome</keyword>
<gene>
    <name evidence="1" type="ORF">Bhyg_04220</name>
</gene>
<dbReference type="SUPFAM" id="SSF56349">
    <property type="entry name" value="DNA breaking-rejoining enzymes"/>
    <property type="match status" value="1"/>
</dbReference>
<dbReference type="OrthoDB" id="6782577at2759"/>
<comment type="caution">
    <text evidence="1">The sequence shown here is derived from an EMBL/GenBank/DDBJ whole genome shotgun (WGS) entry which is preliminary data.</text>
</comment>
<name>A0A9Q0NF01_9DIPT</name>
<evidence type="ECO:0000313" key="1">
    <source>
        <dbReference type="EMBL" id="KAJ6648988.1"/>
    </source>
</evidence>
<organism evidence="1 2">
    <name type="scientific">Pseudolycoriella hygida</name>
    <dbReference type="NCBI Taxonomy" id="35572"/>
    <lineage>
        <taxon>Eukaryota</taxon>
        <taxon>Metazoa</taxon>
        <taxon>Ecdysozoa</taxon>
        <taxon>Arthropoda</taxon>
        <taxon>Hexapoda</taxon>
        <taxon>Insecta</taxon>
        <taxon>Pterygota</taxon>
        <taxon>Neoptera</taxon>
        <taxon>Endopterygota</taxon>
        <taxon>Diptera</taxon>
        <taxon>Nematocera</taxon>
        <taxon>Sciaroidea</taxon>
        <taxon>Sciaridae</taxon>
        <taxon>Pseudolycoriella</taxon>
    </lineage>
</organism>
<dbReference type="Proteomes" id="UP001151699">
    <property type="component" value="Chromosome A"/>
</dbReference>
<reference evidence="1" key="1">
    <citation type="submission" date="2022-07" db="EMBL/GenBank/DDBJ databases">
        <authorList>
            <person name="Trinca V."/>
            <person name="Uliana J.V.C."/>
            <person name="Torres T.T."/>
            <person name="Ward R.J."/>
            <person name="Monesi N."/>
        </authorList>
    </citation>
    <scope>NUCLEOTIDE SEQUENCE</scope>
    <source>
        <strain evidence="1">HSMRA1968</strain>
        <tissue evidence="1">Whole embryos</tissue>
    </source>
</reference>
<evidence type="ECO:0000313" key="2">
    <source>
        <dbReference type="Proteomes" id="UP001151699"/>
    </source>
</evidence>
<accession>A0A9Q0NF01</accession>
<proteinExistence type="predicted"/>
<dbReference type="AlphaFoldDB" id="A0A9Q0NF01"/>